<accession>A0A1M2W1B8</accession>
<feature type="region of interest" description="Disordered" evidence="1">
    <location>
        <begin position="248"/>
        <end position="439"/>
    </location>
</feature>
<dbReference type="OMA" id="LKLYQYC"/>
<dbReference type="EMBL" id="MNAD01000373">
    <property type="protein sequence ID" value="OJT13659.1"/>
    <property type="molecule type" value="Genomic_DNA"/>
</dbReference>
<name>A0A1M2W1B8_TRAPU</name>
<keyword evidence="3" id="KW-1185">Reference proteome</keyword>
<feature type="compositionally biased region" description="Low complexity" evidence="1">
    <location>
        <begin position="331"/>
        <end position="341"/>
    </location>
</feature>
<dbReference type="Proteomes" id="UP000184267">
    <property type="component" value="Unassembled WGS sequence"/>
</dbReference>
<proteinExistence type="predicted"/>
<protein>
    <submittedName>
        <fullName evidence="2">Uncharacterized protein</fullName>
    </submittedName>
</protein>
<feature type="compositionally biased region" description="Low complexity" evidence="1">
    <location>
        <begin position="280"/>
        <end position="293"/>
    </location>
</feature>
<feature type="compositionally biased region" description="Acidic residues" evidence="1">
    <location>
        <begin position="52"/>
        <end position="63"/>
    </location>
</feature>
<feature type="compositionally biased region" description="Gly residues" evidence="1">
    <location>
        <begin position="304"/>
        <end position="318"/>
    </location>
</feature>
<sequence length="439" mass="45237">MYDERHVGCTQRRSGLQGMEGDHDRDTGFDGERDTKGPADFNNNNNNKADDAADDDDEGDDDDTSQKRRDGSKSAKVKVEPPSIIPIRPGPPSNDNSTSPELDYRSNMRVSPTASTSSSSLPISGERHVTSAARSIPISSTAKRQRLDDGSHAMQPAPASLGANSNHIGSPTFPYRIDIDLPSYSSPGGTSMIPSLSQLHSQHPSLTALYANTSSSMSNIMSGGGGGSSFLPQSPFDLSRGHNAALRTVSFPPAGSSPYSPQQQQSNNLFARPQGGGQGQHSHGGSHAHGGASNMFADLLGTAGEHGNGAGHGGGGPGQFPTFDWPVHAASQGSQQSGQGQHENASQGSPTSDNNWFDFLSAPTAAGGGGGGGGGNGLSLPPPVPPLSSARYAVGSPPGMGRKRLRDEGNGASDSGESDEQGRRERSGMNGSAGGDRKS</sequence>
<comment type="caution">
    <text evidence="2">The sequence shown here is derived from an EMBL/GenBank/DDBJ whole genome shotgun (WGS) entry which is preliminary data.</text>
</comment>
<evidence type="ECO:0000256" key="1">
    <source>
        <dbReference type="SAM" id="MobiDB-lite"/>
    </source>
</evidence>
<feature type="compositionally biased region" description="Polar residues" evidence="1">
    <location>
        <begin position="342"/>
        <end position="355"/>
    </location>
</feature>
<feature type="compositionally biased region" description="Basic and acidic residues" evidence="1">
    <location>
        <begin position="64"/>
        <end position="79"/>
    </location>
</feature>
<feature type="compositionally biased region" description="Low complexity" evidence="1">
    <location>
        <begin position="111"/>
        <end position="124"/>
    </location>
</feature>
<feature type="compositionally biased region" description="Gly residues" evidence="1">
    <location>
        <begin position="366"/>
        <end position="377"/>
    </location>
</feature>
<reference evidence="2 3" key="1">
    <citation type="submission" date="2016-10" db="EMBL/GenBank/DDBJ databases">
        <title>Genome sequence of the basidiomycete white-rot fungus Trametes pubescens.</title>
        <authorList>
            <person name="Makela M.R."/>
            <person name="Granchi Z."/>
            <person name="Peng M."/>
            <person name="De Vries R.P."/>
            <person name="Grigoriev I."/>
            <person name="Riley R."/>
            <person name="Hilden K."/>
        </authorList>
    </citation>
    <scope>NUCLEOTIDE SEQUENCE [LARGE SCALE GENOMIC DNA]</scope>
    <source>
        <strain evidence="2 3">FBCC735</strain>
    </source>
</reference>
<feature type="compositionally biased region" description="Low complexity" evidence="1">
    <location>
        <begin position="252"/>
        <end position="266"/>
    </location>
</feature>
<organism evidence="2 3">
    <name type="scientific">Trametes pubescens</name>
    <name type="common">White-rot fungus</name>
    <dbReference type="NCBI Taxonomy" id="154538"/>
    <lineage>
        <taxon>Eukaryota</taxon>
        <taxon>Fungi</taxon>
        <taxon>Dikarya</taxon>
        <taxon>Basidiomycota</taxon>
        <taxon>Agaricomycotina</taxon>
        <taxon>Agaricomycetes</taxon>
        <taxon>Polyporales</taxon>
        <taxon>Polyporaceae</taxon>
        <taxon>Trametes</taxon>
    </lineage>
</organism>
<evidence type="ECO:0000313" key="3">
    <source>
        <dbReference type="Proteomes" id="UP000184267"/>
    </source>
</evidence>
<dbReference type="STRING" id="154538.A0A1M2W1B8"/>
<dbReference type="AlphaFoldDB" id="A0A1M2W1B8"/>
<feature type="region of interest" description="Disordered" evidence="1">
    <location>
        <begin position="1"/>
        <end position="166"/>
    </location>
</feature>
<feature type="compositionally biased region" description="Basic and acidic residues" evidence="1">
    <location>
        <begin position="20"/>
        <end position="37"/>
    </location>
</feature>
<evidence type="ECO:0000313" key="2">
    <source>
        <dbReference type="EMBL" id="OJT13659.1"/>
    </source>
</evidence>
<gene>
    <name evidence="2" type="ORF">TRAPUB_9758</name>
</gene>
<dbReference type="OrthoDB" id="1898716at2759"/>